<evidence type="ECO:0000313" key="2">
    <source>
        <dbReference type="EMBL" id="OMJ19608.1"/>
    </source>
</evidence>
<feature type="compositionally biased region" description="Polar residues" evidence="1">
    <location>
        <begin position="536"/>
        <end position="564"/>
    </location>
</feature>
<accession>A0A1R1XYB5</accession>
<proteinExistence type="predicted"/>
<feature type="compositionally biased region" description="Basic and acidic residues" evidence="1">
    <location>
        <begin position="289"/>
        <end position="302"/>
    </location>
</feature>
<reference evidence="2 3" key="1">
    <citation type="submission" date="2017-01" db="EMBL/GenBank/DDBJ databases">
        <authorList>
            <person name="Mah S.A."/>
            <person name="Swanson W.J."/>
            <person name="Moy G.W."/>
            <person name="Vacquier V.D."/>
        </authorList>
    </citation>
    <scope>NUCLEOTIDE SEQUENCE [LARGE SCALE GENOMIC DNA]</scope>
    <source>
        <strain evidence="2 3">GSMNP</strain>
    </source>
</reference>
<comment type="caution">
    <text evidence="2">The sequence shown here is derived from an EMBL/GenBank/DDBJ whole genome shotgun (WGS) entry which is preliminary data.</text>
</comment>
<keyword evidence="3" id="KW-1185">Reference proteome</keyword>
<feature type="compositionally biased region" description="Polar residues" evidence="1">
    <location>
        <begin position="443"/>
        <end position="453"/>
    </location>
</feature>
<feature type="region of interest" description="Disordered" evidence="1">
    <location>
        <begin position="276"/>
        <end position="302"/>
    </location>
</feature>
<dbReference type="Proteomes" id="UP000187283">
    <property type="component" value="Unassembled WGS sequence"/>
</dbReference>
<gene>
    <name evidence="2" type="ORF">AYI70_g4619</name>
</gene>
<evidence type="ECO:0000313" key="3">
    <source>
        <dbReference type="Proteomes" id="UP000187283"/>
    </source>
</evidence>
<evidence type="ECO:0000256" key="1">
    <source>
        <dbReference type="SAM" id="MobiDB-lite"/>
    </source>
</evidence>
<feature type="compositionally biased region" description="Low complexity" evidence="1">
    <location>
        <begin position="155"/>
        <end position="165"/>
    </location>
</feature>
<feature type="region of interest" description="Disordered" evidence="1">
    <location>
        <begin position="432"/>
        <end position="476"/>
    </location>
</feature>
<dbReference type="AlphaFoldDB" id="A0A1R1XYB5"/>
<organism evidence="2 3">
    <name type="scientific">Smittium culicis</name>
    <dbReference type="NCBI Taxonomy" id="133412"/>
    <lineage>
        <taxon>Eukaryota</taxon>
        <taxon>Fungi</taxon>
        <taxon>Fungi incertae sedis</taxon>
        <taxon>Zoopagomycota</taxon>
        <taxon>Kickxellomycotina</taxon>
        <taxon>Harpellomycetes</taxon>
        <taxon>Harpellales</taxon>
        <taxon>Legeriomycetaceae</taxon>
        <taxon>Smittium</taxon>
    </lineage>
</organism>
<feature type="compositionally biased region" description="Low complexity" evidence="1">
    <location>
        <begin position="462"/>
        <end position="472"/>
    </location>
</feature>
<sequence length="684" mass="77721">MSLCFCFKLRSKGYPEDTQNNRSSINRTPYSYNTLNPNFSGKNGVSDPPVLPESALIMESNAPTISSLTLSRSLLRSNSIYSRISIPLLFDKHKKSKNFKKDEISVYSSELELPTISTRQNTQLISKEAIENYQDFELINLLYNPNSDNVAQDNSYSKSSLLTKSQSHKTSSKSCTKSPNDKNDKNKISSKIKINDITSEITTDREDGSFFDIFNSRKIKTYDNYTRLDTNENIENSRYAYPGFNTQENSFNTNSNYMRKNATDIKPSDIEYFTKNHGPDIKTNQNRPKIHETDSSDTKLSSDDISFLINGDSFDSNENNVEMEGNSKSNVSIISRKMISTSYITPQNFIKTKVERCLPKSVENDEDLADAKNNDLDSRCLSTFDSTKTKREDNSSNHVVDSEQLSAEQILNEDSDSSSQCQSDTYTNTTESLYNKTDEKSNQNKLENPTTKTMDTKNEVRSSSTSSHLSNSFKDVTNNDLTDLKKLKYYKKNSRSMSIQFIKKNYPVRRSLTATKLTANSKSKASRNSKYPRNLTIHTSIPLKSNRKSSIGANNSASYGSFGSPQHRRRKTPCIMNINKDSSFPKPNIRLNKTPIKQNKLNILNHILDPKRELIPNSSQQIYRQIDNRVAKRTLMLKTKRVSQNAGVDMIRPSFTGLNFVKNETPTTNMLLVENVRKSSRFAV</sequence>
<feature type="compositionally biased region" description="Low complexity" evidence="1">
    <location>
        <begin position="519"/>
        <end position="529"/>
    </location>
</feature>
<dbReference type="OrthoDB" id="5655626at2759"/>
<feature type="region of interest" description="Disordered" evidence="1">
    <location>
        <begin position="153"/>
        <end position="188"/>
    </location>
</feature>
<name>A0A1R1XYB5_9FUNG</name>
<feature type="region of interest" description="Disordered" evidence="1">
    <location>
        <begin position="517"/>
        <end position="569"/>
    </location>
</feature>
<dbReference type="EMBL" id="LSSN01001446">
    <property type="protein sequence ID" value="OMJ19608.1"/>
    <property type="molecule type" value="Genomic_DNA"/>
</dbReference>
<protein>
    <submittedName>
        <fullName evidence="2">Uncharacterized protein</fullName>
    </submittedName>
</protein>